<dbReference type="PANTHER" id="PTHR12126">
    <property type="entry name" value="NADH-UBIQUINONE OXIDOREDUCTASE 39 KDA SUBUNIT-RELATED"/>
    <property type="match status" value="1"/>
</dbReference>
<organism evidence="2 3">
    <name type="scientific">Polyangium fumosum</name>
    <dbReference type="NCBI Taxonomy" id="889272"/>
    <lineage>
        <taxon>Bacteria</taxon>
        <taxon>Pseudomonadati</taxon>
        <taxon>Myxococcota</taxon>
        <taxon>Polyangia</taxon>
        <taxon>Polyangiales</taxon>
        <taxon>Polyangiaceae</taxon>
        <taxon>Polyangium</taxon>
    </lineage>
</organism>
<dbReference type="PANTHER" id="PTHR12126:SF11">
    <property type="entry name" value="NADH DEHYDROGENASE [UBIQUINONE] 1 ALPHA SUBCOMPLEX SUBUNIT 9, MITOCHONDRIAL"/>
    <property type="match status" value="1"/>
</dbReference>
<dbReference type="InterPro" id="IPR016040">
    <property type="entry name" value="NAD(P)-bd_dom"/>
</dbReference>
<dbReference type="Proteomes" id="UP000309215">
    <property type="component" value="Unassembled WGS sequence"/>
</dbReference>
<dbReference type="Pfam" id="PF13460">
    <property type="entry name" value="NAD_binding_10"/>
    <property type="match status" value="1"/>
</dbReference>
<dbReference type="RefSeq" id="WP_136928404.1">
    <property type="nucleotide sequence ID" value="NZ_SSMQ01000006.1"/>
</dbReference>
<accession>A0A4V5PQ78</accession>
<evidence type="ECO:0000259" key="1">
    <source>
        <dbReference type="Pfam" id="PF13460"/>
    </source>
</evidence>
<evidence type="ECO:0000313" key="2">
    <source>
        <dbReference type="EMBL" id="TKD10439.1"/>
    </source>
</evidence>
<dbReference type="InterPro" id="IPR051207">
    <property type="entry name" value="ComplexI_NDUFA9_subunit"/>
</dbReference>
<dbReference type="AlphaFoldDB" id="A0A4V5PQ78"/>
<dbReference type="Gene3D" id="3.40.50.720">
    <property type="entry name" value="NAD(P)-binding Rossmann-like Domain"/>
    <property type="match status" value="1"/>
</dbReference>
<sequence length="247" mass="25665">MKVVVFGGSGLIGKKLCGILRAKGHEVIPASPSTGVDILSGAGVAEALRGAEVVVDVVNSPSFEADAVMSFFQQAARVCLPAEVAAGVRHHIALSVVGAERLPTSGYMRAKVAQEEAIRAASVPYTIVRATQFFEFVPAIVDAGTKGDTVTLTPAHLQPIAADDVAAALAVVVEESPRNGMVEIAGPEAIGCDELGRRWIAARKDKRKVVTDAAAGYFGAALDDRSLTPGPGARLGALRWDAWLARG</sequence>
<dbReference type="SUPFAM" id="SSF51735">
    <property type="entry name" value="NAD(P)-binding Rossmann-fold domains"/>
    <property type="match status" value="1"/>
</dbReference>
<name>A0A4V5PQ78_9BACT</name>
<dbReference type="EMBL" id="SSMQ01000006">
    <property type="protein sequence ID" value="TKD10439.1"/>
    <property type="molecule type" value="Genomic_DNA"/>
</dbReference>
<gene>
    <name evidence="2" type="ORF">E8A74_08315</name>
</gene>
<proteinExistence type="predicted"/>
<feature type="domain" description="NAD(P)-binding" evidence="1">
    <location>
        <begin position="36"/>
        <end position="174"/>
    </location>
</feature>
<dbReference type="GO" id="GO:0044877">
    <property type="term" value="F:protein-containing complex binding"/>
    <property type="evidence" value="ECO:0007669"/>
    <property type="project" value="TreeGrafter"/>
</dbReference>
<comment type="caution">
    <text evidence="2">The sequence shown here is derived from an EMBL/GenBank/DDBJ whole genome shotgun (WGS) entry which is preliminary data.</text>
</comment>
<dbReference type="InterPro" id="IPR036291">
    <property type="entry name" value="NAD(P)-bd_dom_sf"/>
</dbReference>
<evidence type="ECO:0000313" key="3">
    <source>
        <dbReference type="Proteomes" id="UP000309215"/>
    </source>
</evidence>
<keyword evidence="3" id="KW-1185">Reference proteome</keyword>
<reference evidence="2 3" key="1">
    <citation type="submission" date="2019-04" db="EMBL/GenBank/DDBJ databases">
        <authorList>
            <person name="Li Y."/>
            <person name="Wang J."/>
        </authorList>
    </citation>
    <scope>NUCLEOTIDE SEQUENCE [LARGE SCALE GENOMIC DNA]</scope>
    <source>
        <strain evidence="2 3">DSM 14668</strain>
    </source>
</reference>
<dbReference type="OrthoDB" id="9771302at2"/>
<protein>
    <submittedName>
        <fullName evidence="2">SDR family oxidoreductase</fullName>
    </submittedName>
</protein>